<evidence type="ECO:0008006" key="4">
    <source>
        <dbReference type="Google" id="ProtNLM"/>
    </source>
</evidence>
<reference evidence="2 3" key="1">
    <citation type="submission" date="2018-05" db="EMBL/GenBank/DDBJ databases">
        <title>Lujinxingia marina gen. nov. sp. nov., a new facultative anaerobic member of the class Deltaproteobacteria, and proposal of Lujinxingaceae fam. nov.</title>
        <authorList>
            <person name="Li C.-M."/>
        </authorList>
    </citation>
    <scope>NUCLEOTIDE SEQUENCE [LARGE SCALE GENOMIC DNA]</scope>
    <source>
        <strain evidence="2 3">B210</strain>
    </source>
</reference>
<keyword evidence="1" id="KW-0732">Signal</keyword>
<comment type="caution">
    <text evidence="2">The sequence shown here is derived from an EMBL/GenBank/DDBJ whole genome shotgun (WGS) entry which is preliminary data.</text>
</comment>
<evidence type="ECO:0000313" key="3">
    <source>
        <dbReference type="Proteomes" id="UP000249169"/>
    </source>
</evidence>
<protein>
    <recommendedName>
        <fullName evidence="4">SPOR domain-containing protein</fullName>
    </recommendedName>
</protein>
<organism evidence="2 3">
    <name type="scientific">Lujinxingia litoralis</name>
    <dbReference type="NCBI Taxonomy" id="2211119"/>
    <lineage>
        <taxon>Bacteria</taxon>
        <taxon>Deltaproteobacteria</taxon>
        <taxon>Bradymonadales</taxon>
        <taxon>Lujinxingiaceae</taxon>
        <taxon>Lujinxingia</taxon>
    </lineage>
</organism>
<sequence>MTFPTAATRTLVFLSTCVFLAMASCADEANEPASDDAGSDATQAQTSDEQAMAPLDFESAEPAEEHVATSTKRGTIAALPPLSVESFLPRADVQEFIPDTPLDIAPLPGQRVGADYNALRYSPREANAFGIALQVWRTDTPEAARERVETMREQFLNTAELSESSHSDAAFTSERAGIRTIVFPSAERSYAFALSCGLDHCRNWRPLIKLSETIASRQ</sequence>
<dbReference type="RefSeq" id="WP_111730036.1">
    <property type="nucleotide sequence ID" value="NZ_QHKO01000004.1"/>
</dbReference>
<name>A0A328C7T0_9DELT</name>
<evidence type="ECO:0000313" key="2">
    <source>
        <dbReference type="EMBL" id="RAL22464.1"/>
    </source>
</evidence>
<keyword evidence="3" id="KW-1185">Reference proteome</keyword>
<accession>A0A328C7T0</accession>
<proteinExistence type="predicted"/>
<gene>
    <name evidence="2" type="ORF">DL240_11505</name>
</gene>
<dbReference type="Proteomes" id="UP000249169">
    <property type="component" value="Unassembled WGS sequence"/>
</dbReference>
<feature type="chain" id="PRO_5016330277" description="SPOR domain-containing protein" evidence="1">
    <location>
        <begin position="30"/>
        <end position="218"/>
    </location>
</feature>
<evidence type="ECO:0000256" key="1">
    <source>
        <dbReference type="SAM" id="SignalP"/>
    </source>
</evidence>
<dbReference type="AlphaFoldDB" id="A0A328C7T0"/>
<dbReference type="EMBL" id="QHKO01000004">
    <property type="protein sequence ID" value="RAL22464.1"/>
    <property type="molecule type" value="Genomic_DNA"/>
</dbReference>
<feature type="signal peptide" evidence="1">
    <location>
        <begin position="1"/>
        <end position="29"/>
    </location>
</feature>
<dbReference type="OrthoDB" id="5508059at2"/>